<dbReference type="EMBL" id="QKWP01000465">
    <property type="protein sequence ID" value="RIB19578.1"/>
    <property type="molecule type" value="Genomic_DNA"/>
</dbReference>
<dbReference type="Gene3D" id="3.30.200.20">
    <property type="entry name" value="Phosphorylase Kinase, domain 1"/>
    <property type="match status" value="1"/>
</dbReference>
<organism evidence="1 2">
    <name type="scientific">Gigaspora rosea</name>
    <dbReference type="NCBI Taxonomy" id="44941"/>
    <lineage>
        <taxon>Eukaryota</taxon>
        <taxon>Fungi</taxon>
        <taxon>Fungi incertae sedis</taxon>
        <taxon>Mucoromycota</taxon>
        <taxon>Glomeromycotina</taxon>
        <taxon>Glomeromycetes</taxon>
        <taxon>Diversisporales</taxon>
        <taxon>Gigasporaceae</taxon>
        <taxon>Gigaspora</taxon>
    </lineage>
</organism>
<proteinExistence type="predicted"/>
<accession>A0A397VCW6</accession>
<name>A0A397VCW6_9GLOM</name>
<reference evidence="1 2" key="1">
    <citation type="submission" date="2018-06" db="EMBL/GenBank/DDBJ databases">
        <title>Comparative genomics reveals the genomic features of Rhizophagus irregularis, R. cerebriforme, R. diaphanum and Gigaspora rosea, and their symbiotic lifestyle signature.</title>
        <authorList>
            <person name="Morin E."/>
            <person name="San Clemente H."/>
            <person name="Chen E.C.H."/>
            <person name="De La Providencia I."/>
            <person name="Hainaut M."/>
            <person name="Kuo A."/>
            <person name="Kohler A."/>
            <person name="Murat C."/>
            <person name="Tang N."/>
            <person name="Roy S."/>
            <person name="Loubradou J."/>
            <person name="Henrissat B."/>
            <person name="Grigoriev I.V."/>
            <person name="Corradi N."/>
            <person name="Roux C."/>
            <person name="Martin F.M."/>
        </authorList>
    </citation>
    <scope>NUCLEOTIDE SEQUENCE [LARGE SCALE GENOMIC DNA]</scope>
    <source>
        <strain evidence="1 2">DAOM 194757</strain>
    </source>
</reference>
<evidence type="ECO:0000313" key="2">
    <source>
        <dbReference type="Proteomes" id="UP000266673"/>
    </source>
</evidence>
<dbReference type="InterPro" id="IPR011009">
    <property type="entry name" value="Kinase-like_dom_sf"/>
</dbReference>
<comment type="caution">
    <text evidence="1">The sequence shown here is derived from an EMBL/GenBank/DDBJ whole genome shotgun (WGS) entry which is preliminary data.</text>
</comment>
<evidence type="ECO:0000313" key="1">
    <source>
        <dbReference type="EMBL" id="RIB19578.1"/>
    </source>
</evidence>
<keyword evidence="2" id="KW-1185">Reference proteome</keyword>
<dbReference type="OrthoDB" id="688481at2759"/>
<dbReference type="Proteomes" id="UP000266673">
    <property type="component" value="Unassembled WGS sequence"/>
</dbReference>
<sequence>MENVHIVMKITLNPHGVYHVTLIKQQDGQVEIRIDDCMKLFQLRTWTYEDVIEWVPFDKLSVIEEVGKGGFGSVYKVTWFWMVYNEKCFQRVIFSGLDSDVYFCDNILADIQAMQKYLVIYM</sequence>
<dbReference type="AlphaFoldDB" id="A0A397VCW6"/>
<gene>
    <name evidence="1" type="ORF">C2G38_2035948</name>
</gene>
<evidence type="ECO:0008006" key="3">
    <source>
        <dbReference type="Google" id="ProtNLM"/>
    </source>
</evidence>
<protein>
    <recommendedName>
        <fullName evidence="3">Protein kinase domain-containing protein</fullName>
    </recommendedName>
</protein>
<dbReference type="SUPFAM" id="SSF56112">
    <property type="entry name" value="Protein kinase-like (PK-like)"/>
    <property type="match status" value="1"/>
</dbReference>